<dbReference type="AlphaFoldDB" id="A0A1F8GTR8"/>
<reference evidence="1 2" key="1">
    <citation type="journal article" date="2016" name="Nat. Commun.">
        <title>Thousands of microbial genomes shed light on interconnected biogeochemical processes in an aquifer system.</title>
        <authorList>
            <person name="Anantharaman K."/>
            <person name="Brown C.T."/>
            <person name="Hug L.A."/>
            <person name="Sharon I."/>
            <person name="Castelle C.J."/>
            <person name="Probst A.J."/>
            <person name="Thomas B.C."/>
            <person name="Singh A."/>
            <person name="Wilkins M.J."/>
            <person name="Karaoz U."/>
            <person name="Brodie E.L."/>
            <person name="Williams K.H."/>
            <person name="Hubbard S.S."/>
            <person name="Banfield J.F."/>
        </authorList>
    </citation>
    <scope>NUCLEOTIDE SEQUENCE [LARGE SCALE GENOMIC DNA]</scope>
</reference>
<dbReference type="STRING" id="1802701.A3A33_03545"/>
<evidence type="ECO:0000313" key="1">
    <source>
        <dbReference type="EMBL" id="OGN28825.1"/>
    </source>
</evidence>
<name>A0A1F8GTR8_9BACT</name>
<comment type="caution">
    <text evidence="1">The sequence shown here is derived from an EMBL/GenBank/DDBJ whole genome shotgun (WGS) entry which is preliminary data.</text>
</comment>
<dbReference type="EMBL" id="MGKP01000012">
    <property type="protein sequence ID" value="OGN28825.1"/>
    <property type="molecule type" value="Genomic_DNA"/>
</dbReference>
<organism evidence="1 2">
    <name type="scientific">Candidatus Yanofskybacteria bacterium RIFCSPLOWO2_01_FULL_49_25</name>
    <dbReference type="NCBI Taxonomy" id="1802701"/>
    <lineage>
        <taxon>Bacteria</taxon>
        <taxon>Candidatus Yanofskyibacteriota</taxon>
    </lineage>
</organism>
<proteinExistence type="predicted"/>
<sequence length="73" mass="8391">MAQPTVKKLEKRIKEVVHKLNNSRPCRVMIDKEETMPNSFCVAIDFRVSSEENKRGIKGAEISLEMHGSKSRF</sequence>
<evidence type="ECO:0000313" key="2">
    <source>
        <dbReference type="Proteomes" id="UP000179047"/>
    </source>
</evidence>
<protein>
    <submittedName>
        <fullName evidence="1">Uncharacterized protein</fullName>
    </submittedName>
</protein>
<dbReference type="Proteomes" id="UP000179047">
    <property type="component" value="Unassembled WGS sequence"/>
</dbReference>
<accession>A0A1F8GTR8</accession>
<gene>
    <name evidence="1" type="ORF">A3A33_03545</name>
</gene>